<evidence type="ECO:0000313" key="9">
    <source>
        <dbReference type="Proteomes" id="UP000427769"/>
    </source>
</evidence>
<feature type="domain" description="Sigma-54 factor interaction" evidence="7">
    <location>
        <begin position="743"/>
        <end position="972"/>
    </location>
</feature>
<dbReference type="Gene3D" id="1.10.8.60">
    <property type="match status" value="1"/>
</dbReference>
<evidence type="ECO:0000256" key="1">
    <source>
        <dbReference type="ARBA" id="ARBA00022741"/>
    </source>
</evidence>
<dbReference type="GO" id="GO:0043565">
    <property type="term" value="F:sequence-specific DNA binding"/>
    <property type="evidence" value="ECO:0007669"/>
    <property type="project" value="InterPro"/>
</dbReference>
<keyword evidence="4" id="KW-0238">DNA-binding</keyword>
<proteinExistence type="predicted"/>
<keyword evidence="2" id="KW-0067">ATP-binding</keyword>
<dbReference type="Pfam" id="PF02954">
    <property type="entry name" value="HTH_8"/>
    <property type="match status" value="1"/>
</dbReference>
<dbReference type="InterPro" id="IPR025943">
    <property type="entry name" value="Sigma_54_int_dom_ATP-bd_2"/>
</dbReference>
<dbReference type="Pfam" id="PF01590">
    <property type="entry name" value="GAF"/>
    <property type="match status" value="1"/>
</dbReference>
<keyword evidence="6" id="KW-0804">Transcription</keyword>
<keyword evidence="1" id="KW-0547">Nucleotide-binding</keyword>
<dbReference type="AlphaFoldDB" id="A0A5K7Z7M6"/>
<dbReference type="Gene3D" id="3.30.450.40">
    <property type="match status" value="1"/>
</dbReference>
<dbReference type="InterPro" id="IPR002197">
    <property type="entry name" value="HTH_Fis"/>
</dbReference>
<evidence type="ECO:0000313" key="8">
    <source>
        <dbReference type="EMBL" id="BBO77816.1"/>
    </source>
</evidence>
<evidence type="ECO:0000256" key="5">
    <source>
        <dbReference type="ARBA" id="ARBA00023159"/>
    </source>
</evidence>
<dbReference type="GO" id="GO:0005524">
    <property type="term" value="F:ATP binding"/>
    <property type="evidence" value="ECO:0007669"/>
    <property type="project" value="UniProtKB-KW"/>
</dbReference>
<dbReference type="Pfam" id="PF25601">
    <property type="entry name" value="AAA_lid_14"/>
    <property type="match status" value="1"/>
</dbReference>
<dbReference type="InterPro" id="IPR029016">
    <property type="entry name" value="GAF-like_dom_sf"/>
</dbReference>
<dbReference type="InterPro" id="IPR003018">
    <property type="entry name" value="GAF"/>
</dbReference>
<dbReference type="SUPFAM" id="SSF55781">
    <property type="entry name" value="GAF domain-like"/>
    <property type="match status" value="1"/>
</dbReference>
<dbReference type="PROSITE" id="PS50045">
    <property type="entry name" value="SIGMA54_INTERACT_4"/>
    <property type="match status" value="1"/>
</dbReference>
<evidence type="ECO:0000259" key="7">
    <source>
        <dbReference type="PROSITE" id="PS50045"/>
    </source>
</evidence>
<protein>
    <recommendedName>
        <fullName evidence="7">Sigma-54 factor interaction domain-containing protein</fullName>
    </recommendedName>
</protein>
<dbReference type="PANTHER" id="PTHR32071:SF117">
    <property type="entry name" value="PTS-DEPENDENT DIHYDROXYACETONE KINASE OPERON REGULATORY PROTEIN-RELATED"/>
    <property type="match status" value="1"/>
</dbReference>
<dbReference type="InterPro" id="IPR002078">
    <property type="entry name" value="Sigma_54_int"/>
</dbReference>
<evidence type="ECO:0000256" key="6">
    <source>
        <dbReference type="ARBA" id="ARBA00023163"/>
    </source>
</evidence>
<dbReference type="EMBL" id="AP021875">
    <property type="protein sequence ID" value="BBO77816.1"/>
    <property type="molecule type" value="Genomic_DNA"/>
</dbReference>
<dbReference type="SMART" id="SM00065">
    <property type="entry name" value="GAF"/>
    <property type="match status" value="1"/>
</dbReference>
<evidence type="ECO:0000256" key="4">
    <source>
        <dbReference type="ARBA" id="ARBA00023125"/>
    </source>
</evidence>
<keyword evidence="9" id="KW-1185">Reference proteome</keyword>
<dbReference type="PROSITE" id="PS00675">
    <property type="entry name" value="SIGMA54_INTERACT_1"/>
    <property type="match status" value="1"/>
</dbReference>
<dbReference type="InterPro" id="IPR011990">
    <property type="entry name" value="TPR-like_helical_dom_sf"/>
</dbReference>
<sequence length="1052" mass="118955">MMTKEILKYFSKLTKDAKEALQISAFMGACFNLDHILDLSSIRPSMFLEILDEMIDKDFIHKDKTAGKGSYAFSSVRLSDAILGSMKKDIKGLYLNKIIEYLEKELPKDDKKPLLLAELYLKLYSHNNRLYDKKRAADLIASTGKSDSAISLYKEIIDGLLSASGHAPLDDLMLVDSVISYSHVAVNIFPPDELIPLIESTLPIAKKLKNQKAVATLEVSIGRLYQSKGLHTRAVKHYKIGWSIAENISDQSLIKSMSKVSALSLFWEGKINDAIQAYEETIENIEDISPKIQDLWTYLMLSYCYGISGRIARGLGLAEVLKDQALSKKDLKAEAFSEAIIALILLEIRHIDEAIPHIDRALSIGKRLNSYTAIWMAMPCQAFVLYSKGKLSRAKKVLKLGLSYAEKIGVTHYPSPWILEILLSLHNAREEPLPGYSFSSEIERLKKWPDIYMKGTALRYEAMEKLISDPDLRKIESLLRDSQELLKKAGANIELARTQVQLAKLYISSKSLNKGKLFANKAFLTFFEIDKNLFPTELLFLIKDQELENRMLKGVTELSDAVDSFQNIDGYLGKVVNVLTNMFGAERAAVFLKGDKNTDYHIQIAAARNFSPEELNHFEHSPLQTIVLSTLDKKQPIVVNKPDEFTNDIKSDATDFFLSSLACIPLVIHGETIGLIYVDNRLLEGIFSRKDLVIMSSIAAQVALKLKTFSSHRNLYPARFNLGEEDIQYTSNENTFNKAFPQIVGNSKAIKSVIHKIKKVSNSDATVLIYGETGVGKELVAHAIHHSSRRASNPFIAVNISALSANLLPSELFGYEKGAFTGADKTRIGRFEMAHNGTIFLDEIGDLPLDSQVKILRVLQEGEFERVGGTRTIKSDFQLIAATNRNLDNMVAKGSFRSDLFYRINTFPIEIPPLRQRQMDIPILAHYFLKKYNIKHQKKITTIPQHELKKLMQYSWPGNIRELEHVIERSLILSDKEEISIPDLEKISDDTGKNQKLKELLPLDEISRRHIILVLDHTKWRIRGPKGAANILGLKPSTLEYRMKKLRIFRHR</sequence>
<dbReference type="Gene3D" id="1.25.40.10">
    <property type="entry name" value="Tetratricopeptide repeat domain"/>
    <property type="match status" value="2"/>
</dbReference>
<dbReference type="KEGG" id="dwd:DSCW_52330"/>
<dbReference type="InterPro" id="IPR003593">
    <property type="entry name" value="AAA+_ATPase"/>
</dbReference>
<dbReference type="SMART" id="SM00382">
    <property type="entry name" value="AAA"/>
    <property type="match status" value="1"/>
</dbReference>
<dbReference type="OrthoDB" id="5465448at2"/>
<dbReference type="GO" id="GO:0006355">
    <property type="term" value="P:regulation of DNA-templated transcription"/>
    <property type="evidence" value="ECO:0007669"/>
    <property type="project" value="InterPro"/>
</dbReference>
<dbReference type="InterPro" id="IPR025662">
    <property type="entry name" value="Sigma_54_int_dom_ATP-bd_1"/>
</dbReference>
<dbReference type="RefSeq" id="WP_155306522.1">
    <property type="nucleotide sequence ID" value="NZ_AP021875.1"/>
</dbReference>
<dbReference type="InterPro" id="IPR027417">
    <property type="entry name" value="P-loop_NTPase"/>
</dbReference>
<keyword evidence="5" id="KW-0010">Activator</keyword>
<dbReference type="Gene3D" id="3.40.50.300">
    <property type="entry name" value="P-loop containing nucleotide triphosphate hydrolases"/>
    <property type="match status" value="1"/>
</dbReference>
<reference evidence="8 9" key="1">
    <citation type="submission" date="2019-11" db="EMBL/GenBank/DDBJ databases">
        <title>Comparative genomics of hydrocarbon-degrading Desulfosarcina strains.</title>
        <authorList>
            <person name="Watanabe M."/>
            <person name="Kojima H."/>
            <person name="Fukui M."/>
        </authorList>
    </citation>
    <scope>NUCLEOTIDE SEQUENCE [LARGE SCALE GENOMIC DNA]</scope>
    <source>
        <strain evidence="8 9">PP31</strain>
    </source>
</reference>
<dbReference type="InterPro" id="IPR025944">
    <property type="entry name" value="Sigma_54_int_dom_CS"/>
</dbReference>
<organism evidence="8 9">
    <name type="scientific">Desulfosarcina widdelii</name>
    <dbReference type="NCBI Taxonomy" id="947919"/>
    <lineage>
        <taxon>Bacteria</taxon>
        <taxon>Pseudomonadati</taxon>
        <taxon>Thermodesulfobacteriota</taxon>
        <taxon>Desulfobacteria</taxon>
        <taxon>Desulfobacterales</taxon>
        <taxon>Desulfosarcinaceae</taxon>
        <taxon>Desulfosarcina</taxon>
    </lineage>
</organism>
<dbReference type="SUPFAM" id="SSF48452">
    <property type="entry name" value="TPR-like"/>
    <property type="match status" value="2"/>
</dbReference>
<dbReference type="SUPFAM" id="SSF52540">
    <property type="entry name" value="P-loop containing nucleoside triphosphate hydrolases"/>
    <property type="match status" value="1"/>
</dbReference>
<dbReference type="Proteomes" id="UP000427769">
    <property type="component" value="Chromosome"/>
</dbReference>
<evidence type="ECO:0000256" key="3">
    <source>
        <dbReference type="ARBA" id="ARBA00023015"/>
    </source>
</evidence>
<dbReference type="PROSITE" id="PS51257">
    <property type="entry name" value="PROKAR_LIPOPROTEIN"/>
    <property type="match status" value="1"/>
</dbReference>
<gene>
    <name evidence="8" type="ORF">DSCW_52330</name>
</gene>
<keyword evidence="3" id="KW-0805">Transcription regulation</keyword>
<dbReference type="PANTHER" id="PTHR32071">
    <property type="entry name" value="TRANSCRIPTIONAL REGULATORY PROTEIN"/>
    <property type="match status" value="1"/>
</dbReference>
<name>A0A5K7Z7M6_9BACT</name>
<dbReference type="FunFam" id="3.40.50.300:FF:000006">
    <property type="entry name" value="DNA-binding transcriptional regulator NtrC"/>
    <property type="match status" value="1"/>
</dbReference>
<accession>A0A5K7Z7M6</accession>
<dbReference type="Gene3D" id="1.10.10.60">
    <property type="entry name" value="Homeodomain-like"/>
    <property type="match status" value="1"/>
</dbReference>
<dbReference type="CDD" id="cd00009">
    <property type="entry name" value="AAA"/>
    <property type="match status" value="1"/>
</dbReference>
<dbReference type="Pfam" id="PF00158">
    <property type="entry name" value="Sigma54_activat"/>
    <property type="match status" value="1"/>
</dbReference>
<dbReference type="PROSITE" id="PS00688">
    <property type="entry name" value="SIGMA54_INTERACT_3"/>
    <property type="match status" value="1"/>
</dbReference>
<evidence type="ECO:0000256" key="2">
    <source>
        <dbReference type="ARBA" id="ARBA00022840"/>
    </source>
</evidence>
<dbReference type="PROSITE" id="PS00676">
    <property type="entry name" value="SIGMA54_INTERACT_2"/>
    <property type="match status" value="1"/>
</dbReference>
<dbReference type="InterPro" id="IPR058031">
    <property type="entry name" value="AAA_lid_NorR"/>
</dbReference>